<dbReference type="HOGENOM" id="CLU_121942_2_0_6"/>
<dbReference type="InterPro" id="IPR018988">
    <property type="entry name" value="DUF2000"/>
</dbReference>
<sequence length="134" mass="14519">MNDKKCVLVIDKDLPLGVIANTAAVLALSLGKAHPELVGDNIKNRDGGEHLGITRIPIPILAATASEIKEIRSQLQSHSTIVDFSNVAKSTKSYEDYSSRLEAVSEDSIEYLGIAVYGDKKAIIKQTGNMKLIR</sequence>
<proteinExistence type="predicted"/>
<dbReference type="EMBL" id="CBSV010000138">
    <property type="protein sequence ID" value="CDH01574.1"/>
    <property type="molecule type" value="Genomic_DNA"/>
</dbReference>
<dbReference type="RefSeq" id="WP_038224314.1">
    <property type="nucleotide sequence ID" value="NZ_CAWLWD010000188.1"/>
</dbReference>
<comment type="caution">
    <text evidence="1">The sequence shown here is derived from an EMBL/GenBank/DDBJ whole genome shotgun (WGS) entry which is preliminary data.</text>
</comment>
<dbReference type="SUPFAM" id="SSF102462">
    <property type="entry name" value="Peptidyl-tRNA hydrolase II"/>
    <property type="match status" value="1"/>
</dbReference>
<evidence type="ECO:0008006" key="2">
    <source>
        <dbReference type="Google" id="ProtNLM"/>
    </source>
</evidence>
<gene>
    <name evidence="1" type="ORF">XBFM1_2220002</name>
</gene>
<dbReference type="AlphaFoldDB" id="A0A077NSM3"/>
<dbReference type="Gene3D" id="3.40.1490.10">
    <property type="entry name" value="Bit1"/>
    <property type="match status" value="1"/>
</dbReference>
<dbReference type="InterPro" id="IPR023476">
    <property type="entry name" value="Pep_tRNA_hydro_II_dom_sf"/>
</dbReference>
<protein>
    <recommendedName>
        <fullName evidence="2">DUF2000 domain-containing protein</fullName>
    </recommendedName>
</protein>
<evidence type="ECO:0000313" key="1">
    <source>
        <dbReference type="EMBL" id="CDH01574.1"/>
    </source>
</evidence>
<organism evidence="1">
    <name type="scientific">Xenorhabdus bovienii str. feltiae Moldova</name>
    <dbReference type="NCBI Taxonomy" id="1398200"/>
    <lineage>
        <taxon>Bacteria</taxon>
        <taxon>Pseudomonadati</taxon>
        <taxon>Pseudomonadota</taxon>
        <taxon>Gammaproteobacteria</taxon>
        <taxon>Enterobacterales</taxon>
        <taxon>Morganellaceae</taxon>
        <taxon>Xenorhabdus</taxon>
    </lineage>
</organism>
<dbReference type="Pfam" id="PF09391">
    <property type="entry name" value="DUF2000"/>
    <property type="match status" value="1"/>
</dbReference>
<dbReference type="PIRSF" id="PIRSF033736">
    <property type="entry name" value="UCP033763"/>
    <property type="match status" value="1"/>
</dbReference>
<reference evidence="1" key="1">
    <citation type="submission" date="2013-07" db="EMBL/GenBank/DDBJ databases">
        <title>Sub-species coevolution in mutualistic symbiosis.</title>
        <authorList>
            <person name="Murfin K."/>
            <person name="Klassen J."/>
            <person name="Lee M."/>
            <person name="Forst S."/>
            <person name="Stock P."/>
            <person name="Goodrich-Blair H."/>
        </authorList>
    </citation>
    <scope>NUCLEOTIDE SEQUENCE [LARGE SCALE GENOMIC DNA]</scope>
    <source>
        <strain evidence="1">Feltiae Moldova</strain>
    </source>
</reference>
<name>A0A077NSM3_XENBV</name>
<accession>A0A077NSM3</accession>
<dbReference type="Proteomes" id="UP000028487">
    <property type="component" value="Unassembled WGS sequence"/>
</dbReference>
<dbReference type="InterPro" id="IPR017021">
    <property type="entry name" value="UCP033763"/>
</dbReference>